<evidence type="ECO:0000313" key="6">
    <source>
        <dbReference type="EMBL" id="QTD51858.1"/>
    </source>
</evidence>
<comment type="similarity">
    <text evidence="1">Belongs to the Gfa family.</text>
</comment>
<evidence type="ECO:0000256" key="2">
    <source>
        <dbReference type="ARBA" id="ARBA00022723"/>
    </source>
</evidence>
<dbReference type="GO" id="GO:0016846">
    <property type="term" value="F:carbon-sulfur lyase activity"/>
    <property type="evidence" value="ECO:0007669"/>
    <property type="project" value="InterPro"/>
</dbReference>
<dbReference type="Proteomes" id="UP000663929">
    <property type="component" value="Chromosome"/>
</dbReference>
<reference evidence="6" key="1">
    <citation type="submission" date="2021-03" db="EMBL/GenBank/DDBJ databases">
        <title>Acanthopleuribacteraceae sp. M133.</title>
        <authorList>
            <person name="Wang G."/>
        </authorList>
    </citation>
    <scope>NUCLEOTIDE SEQUENCE</scope>
    <source>
        <strain evidence="6">M133</strain>
    </source>
</reference>
<dbReference type="PROSITE" id="PS51891">
    <property type="entry name" value="CENP_V_GFA"/>
    <property type="match status" value="1"/>
</dbReference>
<dbReference type="Pfam" id="PF04828">
    <property type="entry name" value="GFA"/>
    <property type="match status" value="1"/>
</dbReference>
<evidence type="ECO:0000259" key="5">
    <source>
        <dbReference type="PROSITE" id="PS51891"/>
    </source>
</evidence>
<dbReference type="EMBL" id="CP071793">
    <property type="protein sequence ID" value="QTD51858.1"/>
    <property type="molecule type" value="Genomic_DNA"/>
</dbReference>
<sequence>MIHGSCLCKSIQFTIHGALRASRFCYCVHCTKYAGTSPASWAMAESATLEVHGQGDIQKFNSGRGLRCFCTTCGCPVWFESIEHAEIVAIPLGVLDDGDIPAPEMHIFTQSKPTWCRIHDDLPQHETYP</sequence>
<dbReference type="KEGG" id="scor:J3U87_05250"/>
<keyword evidence="3" id="KW-0862">Zinc</keyword>
<dbReference type="Gene3D" id="3.90.1590.10">
    <property type="entry name" value="glutathione-dependent formaldehyde- activating enzyme (gfa)"/>
    <property type="match status" value="1"/>
</dbReference>
<dbReference type="RefSeq" id="WP_237381976.1">
    <property type="nucleotide sequence ID" value="NZ_CP071793.1"/>
</dbReference>
<keyword evidence="7" id="KW-1185">Reference proteome</keyword>
<accession>A0A8A4TS44</accession>
<protein>
    <submittedName>
        <fullName evidence="6">GFA family protein</fullName>
    </submittedName>
</protein>
<dbReference type="SUPFAM" id="SSF51316">
    <property type="entry name" value="Mss4-like"/>
    <property type="match status" value="1"/>
</dbReference>
<evidence type="ECO:0000313" key="7">
    <source>
        <dbReference type="Proteomes" id="UP000663929"/>
    </source>
</evidence>
<evidence type="ECO:0000256" key="1">
    <source>
        <dbReference type="ARBA" id="ARBA00005495"/>
    </source>
</evidence>
<evidence type="ECO:0000256" key="4">
    <source>
        <dbReference type="ARBA" id="ARBA00023239"/>
    </source>
</evidence>
<proteinExistence type="inferred from homology"/>
<name>A0A8A4TS44_SULCO</name>
<keyword evidence="2" id="KW-0479">Metal-binding</keyword>
<dbReference type="PANTHER" id="PTHR33337:SF40">
    <property type="entry name" value="CENP-V_GFA DOMAIN-CONTAINING PROTEIN-RELATED"/>
    <property type="match status" value="1"/>
</dbReference>
<dbReference type="PANTHER" id="PTHR33337">
    <property type="entry name" value="GFA DOMAIN-CONTAINING PROTEIN"/>
    <property type="match status" value="1"/>
</dbReference>
<evidence type="ECO:0000256" key="3">
    <source>
        <dbReference type="ARBA" id="ARBA00022833"/>
    </source>
</evidence>
<dbReference type="InterPro" id="IPR011057">
    <property type="entry name" value="Mss4-like_sf"/>
</dbReference>
<gene>
    <name evidence="6" type="ORF">J3U87_05250</name>
</gene>
<keyword evidence="4" id="KW-0456">Lyase</keyword>
<dbReference type="AlphaFoldDB" id="A0A8A4TS44"/>
<organism evidence="6 7">
    <name type="scientific">Sulfidibacter corallicola</name>
    <dbReference type="NCBI Taxonomy" id="2818388"/>
    <lineage>
        <taxon>Bacteria</taxon>
        <taxon>Pseudomonadati</taxon>
        <taxon>Acidobacteriota</taxon>
        <taxon>Holophagae</taxon>
        <taxon>Acanthopleuribacterales</taxon>
        <taxon>Acanthopleuribacteraceae</taxon>
        <taxon>Sulfidibacter</taxon>
    </lineage>
</organism>
<dbReference type="GO" id="GO:0046872">
    <property type="term" value="F:metal ion binding"/>
    <property type="evidence" value="ECO:0007669"/>
    <property type="project" value="UniProtKB-KW"/>
</dbReference>
<feature type="domain" description="CENP-V/GFA" evidence="5">
    <location>
        <begin position="2"/>
        <end position="120"/>
    </location>
</feature>
<dbReference type="InterPro" id="IPR006913">
    <property type="entry name" value="CENP-V/GFA"/>
</dbReference>